<keyword evidence="4" id="KW-1185">Reference proteome</keyword>
<dbReference type="NCBIfam" id="TIGR04335">
    <property type="entry name" value="AmmeMemoSam_A"/>
    <property type="match status" value="1"/>
</dbReference>
<dbReference type="InterPro" id="IPR004183">
    <property type="entry name" value="Xdiol_dOase_suB"/>
</dbReference>
<feature type="domain" description="AMMECR1" evidence="1">
    <location>
        <begin position="253"/>
        <end position="423"/>
    </location>
</feature>
<dbReference type="EMBL" id="LR746496">
    <property type="protein sequence ID" value="CAA7600639.1"/>
    <property type="molecule type" value="Genomic_DNA"/>
</dbReference>
<keyword evidence="2" id="KW-0223">Dioxygenase</keyword>
<dbReference type="InterPro" id="IPR027485">
    <property type="entry name" value="AMMECR1_N"/>
</dbReference>
<evidence type="ECO:0000313" key="4">
    <source>
        <dbReference type="Proteomes" id="UP001071230"/>
    </source>
</evidence>
<keyword evidence="2" id="KW-0560">Oxidoreductase</keyword>
<reference evidence="2" key="2">
    <citation type="submission" date="2020-01" db="EMBL/GenBank/DDBJ databases">
        <authorList>
            <person name="Hornung B."/>
        </authorList>
    </citation>
    <scope>NUCLEOTIDE SEQUENCE</scope>
    <source>
        <strain evidence="2">PacBioINE</strain>
    </source>
</reference>
<reference evidence="3" key="1">
    <citation type="submission" date="2014-11" db="EMBL/GenBank/DDBJ databases">
        <authorList>
            <person name="Hornung B.V."/>
        </authorList>
    </citation>
    <scope>NUCLEOTIDE SEQUENCE</scope>
    <source>
        <strain evidence="3">INE</strain>
    </source>
</reference>
<dbReference type="CDD" id="cd07951">
    <property type="entry name" value="ED_3B_N_AMMECR1"/>
    <property type="match status" value="1"/>
</dbReference>
<dbReference type="PANTHER" id="PTHR13016">
    <property type="entry name" value="AMMECR1 HOMOLOG"/>
    <property type="match status" value="1"/>
</dbReference>
<dbReference type="GO" id="GO:0008198">
    <property type="term" value="F:ferrous iron binding"/>
    <property type="evidence" value="ECO:0007669"/>
    <property type="project" value="InterPro"/>
</dbReference>
<proteinExistence type="predicted"/>
<accession>A0A8S0W7D9</accession>
<dbReference type="InterPro" id="IPR036071">
    <property type="entry name" value="AMMECR1_dom_sf"/>
</dbReference>
<dbReference type="PANTHER" id="PTHR13016:SF0">
    <property type="entry name" value="AMME SYNDROME CANDIDATE GENE 1 PROTEIN"/>
    <property type="match status" value="1"/>
</dbReference>
<dbReference type="Gene3D" id="3.40.830.10">
    <property type="entry name" value="LigB-like"/>
    <property type="match status" value="1"/>
</dbReference>
<gene>
    <name evidence="2" type="ORF">DEACI_1292</name>
    <name evidence="3" type="ORF">DEACI_3904</name>
</gene>
<dbReference type="Gene3D" id="3.30.700.20">
    <property type="entry name" value="Hypothetical protein ph0010, domain 1"/>
    <property type="match status" value="1"/>
</dbReference>
<dbReference type="InterPro" id="IPR023473">
    <property type="entry name" value="AMMECR1"/>
</dbReference>
<dbReference type="EC" id="1.-.-.-" evidence="2"/>
<dbReference type="SUPFAM" id="SSF143447">
    <property type="entry name" value="AMMECR1-like"/>
    <property type="match status" value="1"/>
</dbReference>
<dbReference type="SUPFAM" id="SSF53213">
    <property type="entry name" value="LigB-like"/>
    <property type="match status" value="1"/>
</dbReference>
<dbReference type="Proteomes" id="UP001071230">
    <property type="component" value="Unassembled WGS sequence"/>
</dbReference>
<evidence type="ECO:0000313" key="2">
    <source>
        <dbReference type="EMBL" id="CAA7600639.1"/>
    </source>
</evidence>
<dbReference type="PROSITE" id="PS51112">
    <property type="entry name" value="AMMECR1"/>
    <property type="match status" value="1"/>
</dbReference>
<evidence type="ECO:0000259" key="1">
    <source>
        <dbReference type="PROSITE" id="PS51112"/>
    </source>
</evidence>
<dbReference type="Pfam" id="PF02900">
    <property type="entry name" value="LigB"/>
    <property type="match status" value="1"/>
</dbReference>
<sequence>MKAVSLVYSAFVPHPPIVVPEIGRGQEEICGSTLEAYREVAARVAQAKPETVILVSPHAPLLEEGISVLVNGEVRGSFADFGVPDLSLAFPNDGRLVESLSRGLPRVLRRQGELDHGALVPLYFLERAGWRGKVVLLSMPWREPERYGAEIGRILRAGTEKTALVASGDLSHRLREEGPYGFDPTGPQFDQAIVSGLKGNPAQIGQIPAETVEQAGECGYRSLRLALAAQEGMREVLSYEGPFGVGYLVAELYHSSPLPRWARLCLTEYVKGGDPTALPEPEEAEFQQRRGCFVTLKKDGELRGCIGTTQPYRQNLASEILYNALAAGTEDPRFWPVKKEEVAELTFSVDVLGELEKVTGLGQLDPWHYGIVVSRGGRTGLLLPHLEGVDTVEDQLRIAKQKAGISPESPVEMWRFEVVRHFE</sequence>
<dbReference type="InterPro" id="IPR002733">
    <property type="entry name" value="AMMECR1_domain"/>
</dbReference>
<dbReference type="AlphaFoldDB" id="A0A8S0W7D9"/>
<dbReference type="GO" id="GO:0016702">
    <property type="term" value="F:oxidoreductase activity, acting on single donors with incorporation of molecular oxygen, incorporation of two atoms of oxygen"/>
    <property type="evidence" value="ECO:0007669"/>
    <property type="project" value="UniProtKB-ARBA"/>
</dbReference>
<organism evidence="2">
    <name type="scientific">Acididesulfobacillus acetoxydans</name>
    <dbReference type="NCBI Taxonomy" id="1561005"/>
    <lineage>
        <taxon>Bacteria</taxon>
        <taxon>Bacillati</taxon>
        <taxon>Bacillota</taxon>
        <taxon>Clostridia</taxon>
        <taxon>Eubacteriales</taxon>
        <taxon>Peptococcaceae</taxon>
        <taxon>Acididesulfobacillus</taxon>
    </lineage>
</organism>
<dbReference type="KEGG" id="aacx:DEACI_1292"/>
<evidence type="ECO:0000313" key="3">
    <source>
        <dbReference type="EMBL" id="CEJ09420.1"/>
    </source>
</evidence>
<dbReference type="Pfam" id="PF01871">
    <property type="entry name" value="AMMECR1"/>
    <property type="match status" value="1"/>
</dbReference>
<protein>
    <submittedName>
        <fullName evidence="2">Catalytic LigB subunit of aromatic ring-opening dioxygenase</fullName>
        <ecNumber evidence="2">1.-.-.-</ecNumber>
    </submittedName>
    <submittedName>
        <fullName evidence="3">Protein CA C1420</fullName>
    </submittedName>
</protein>
<dbReference type="EMBL" id="CDGJ01000132">
    <property type="protein sequence ID" value="CEJ09420.1"/>
    <property type="molecule type" value="Genomic_DNA"/>
</dbReference>
<name>A0A8S0W7D9_9FIRM</name>
<dbReference type="Gene3D" id="3.30.1490.150">
    <property type="entry name" value="Hypothetical protein ph0010, domain 2"/>
    <property type="match status" value="1"/>
</dbReference>
<dbReference type="Proteomes" id="UP000836597">
    <property type="component" value="Chromosome"/>
</dbReference>
<dbReference type="InterPro" id="IPR027623">
    <property type="entry name" value="AmmeMemoSam_A"/>
</dbReference>